<dbReference type="RefSeq" id="WP_130264730.1">
    <property type="nucleotide sequence ID" value="NZ_CP035952.1"/>
</dbReference>
<organism evidence="2 3">
    <name type="scientific">Pseudomonas tructae</name>
    <dbReference type="NCBI Taxonomy" id="2518644"/>
    <lineage>
        <taxon>Bacteria</taxon>
        <taxon>Pseudomonadati</taxon>
        <taxon>Pseudomonadota</taxon>
        <taxon>Gammaproteobacteria</taxon>
        <taxon>Pseudomonadales</taxon>
        <taxon>Pseudomonadaceae</taxon>
        <taxon>Pseudomonas</taxon>
    </lineage>
</organism>
<gene>
    <name evidence="2" type="ORF">EXN22_14635</name>
</gene>
<dbReference type="KEGG" id="ptk:EXN22_14635"/>
<evidence type="ECO:0000259" key="1">
    <source>
        <dbReference type="Pfam" id="PF00419"/>
    </source>
</evidence>
<dbReference type="GO" id="GO:0009289">
    <property type="term" value="C:pilus"/>
    <property type="evidence" value="ECO:0007669"/>
    <property type="project" value="InterPro"/>
</dbReference>
<dbReference type="OrthoDB" id="8926940at2"/>
<name>A0A411MJ98_9PSED</name>
<dbReference type="InterPro" id="IPR008966">
    <property type="entry name" value="Adhesion_dom_sf"/>
</dbReference>
<reference evidence="2 3" key="1">
    <citation type="submission" date="2019-02" db="EMBL/GenBank/DDBJ databases">
        <title>Complete genome sequence of Pseudomonas sp. SNU WT1 isolated from rainbow trout.</title>
        <authorList>
            <person name="Oh W.T."/>
            <person name="Park S.C."/>
        </authorList>
    </citation>
    <scope>NUCLEOTIDE SEQUENCE [LARGE SCALE GENOMIC DNA]</scope>
    <source>
        <strain evidence="2 3">SNU WT1</strain>
    </source>
</reference>
<accession>A0A411MJ98</accession>
<dbReference type="GO" id="GO:0007155">
    <property type="term" value="P:cell adhesion"/>
    <property type="evidence" value="ECO:0007669"/>
    <property type="project" value="InterPro"/>
</dbReference>
<proteinExistence type="predicted"/>
<feature type="domain" description="Fimbrial-type adhesion" evidence="1">
    <location>
        <begin position="193"/>
        <end position="329"/>
    </location>
</feature>
<dbReference type="EMBL" id="CP035952">
    <property type="protein sequence ID" value="QBF26865.1"/>
    <property type="molecule type" value="Genomic_DNA"/>
</dbReference>
<evidence type="ECO:0000313" key="3">
    <source>
        <dbReference type="Proteomes" id="UP000291130"/>
    </source>
</evidence>
<evidence type="ECO:0000313" key="2">
    <source>
        <dbReference type="EMBL" id="QBF26865.1"/>
    </source>
</evidence>
<keyword evidence="3" id="KW-1185">Reference proteome</keyword>
<dbReference type="Proteomes" id="UP000291130">
    <property type="component" value="Chromosome"/>
</dbReference>
<dbReference type="Pfam" id="PF00419">
    <property type="entry name" value="Fimbrial"/>
    <property type="match status" value="1"/>
</dbReference>
<dbReference type="InterPro" id="IPR000259">
    <property type="entry name" value="Adhesion_dom_fimbrial"/>
</dbReference>
<dbReference type="AlphaFoldDB" id="A0A411MJ98"/>
<protein>
    <submittedName>
        <fullName evidence="2">Fimbrial protein</fullName>
    </submittedName>
</protein>
<dbReference type="SUPFAM" id="SSF49401">
    <property type="entry name" value="Bacterial adhesins"/>
    <property type="match status" value="1"/>
</dbReference>
<sequence length="330" mass="36226">MKYREFIFAALFFLIWIPKSYALKCEQKGTALVSDSYLVNTSVAIPNQLPAGTILYRQPSQTVEVLCWVDINGQSEENIYFYVNPRNVSVGDDIEIGVTYEGNDYLSSALAGGKLDIGWSVRGCPNELVCGSQKESKTMTYSIFFAKKSPAGASKEGPLISMANYMAFQFDGKGGVRPGKSYNLTVKGLDRFRYVPCVSSIDIFPGSINFGRFTSSSAKVGEIIKEVPFVVSERRSCDAVYGVDGYLEPMNAVLSEDMTILLPSNNKSVGISIFKGSGQQAVKFREEFELTPKTSPVGNSAQFTARLQWMTDTPILGGFDAGAIVNIFYK</sequence>